<evidence type="ECO:0000313" key="3">
    <source>
        <dbReference type="Proteomes" id="UP000576082"/>
    </source>
</evidence>
<keyword evidence="3" id="KW-1185">Reference proteome</keyword>
<name>A0A7X9P2Y4_9BACT</name>
<dbReference type="AlphaFoldDB" id="A0A7X9P2Y4"/>
<dbReference type="EMBL" id="JABANE010000021">
    <property type="protein sequence ID" value="NME68218.1"/>
    <property type="molecule type" value="Genomic_DNA"/>
</dbReference>
<dbReference type="RefSeq" id="WP_205959841.1">
    <property type="nucleotide sequence ID" value="NZ_JABANE010000021.1"/>
</dbReference>
<evidence type="ECO:0000256" key="1">
    <source>
        <dbReference type="SAM" id="Phobius"/>
    </source>
</evidence>
<comment type="caution">
    <text evidence="2">The sequence shown here is derived from an EMBL/GenBank/DDBJ whole genome shotgun (WGS) entry which is preliminary data.</text>
</comment>
<accession>A0A7X9P2Y4</accession>
<gene>
    <name evidence="2" type="ORF">HHU12_09625</name>
</gene>
<keyword evidence="1" id="KW-0472">Membrane</keyword>
<sequence>MTLDKLLVDFYRANGIPDDGGIDDKTFDINIFGIVLTMPNPQFRKDALHIHDIQHILNDCDTSWKGEGFICGWEIATGMWKHVLLGVLSLWAMGYVLLMHPKAVLQGFKQGLNDNGVIDLKVSREGFMKMELEELKRLIHKEKKTKMSVMHWIQFVFWCIVSEVVFLFPLLLIGVGIYFLV</sequence>
<organism evidence="2 3">
    <name type="scientific">Flammeovirga aprica JL-4</name>
    <dbReference type="NCBI Taxonomy" id="694437"/>
    <lineage>
        <taxon>Bacteria</taxon>
        <taxon>Pseudomonadati</taxon>
        <taxon>Bacteroidota</taxon>
        <taxon>Cytophagia</taxon>
        <taxon>Cytophagales</taxon>
        <taxon>Flammeovirgaceae</taxon>
        <taxon>Flammeovirga</taxon>
    </lineage>
</organism>
<protein>
    <submittedName>
        <fullName evidence="2">Uncharacterized protein</fullName>
    </submittedName>
</protein>
<feature type="transmembrane region" description="Helical" evidence="1">
    <location>
        <begin position="155"/>
        <end position="180"/>
    </location>
</feature>
<evidence type="ECO:0000313" key="2">
    <source>
        <dbReference type="EMBL" id="NME68218.1"/>
    </source>
</evidence>
<reference evidence="2 3" key="1">
    <citation type="submission" date="2020-04" db="EMBL/GenBank/DDBJ databases">
        <title>Flammeovirga sp. SR4, a novel species isolated from seawater.</title>
        <authorList>
            <person name="Wang X."/>
        </authorList>
    </citation>
    <scope>NUCLEOTIDE SEQUENCE [LARGE SCALE GENOMIC DNA]</scope>
    <source>
        <strain evidence="2 3">ATCC 23126</strain>
    </source>
</reference>
<keyword evidence="1" id="KW-0812">Transmembrane</keyword>
<feature type="transmembrane region" description="Helical" evidence="1">
    <location>
        <begin position="79"/>
        <end position="98"/>
    </location>
</feature>
<keyword evidence="1" id="KW-1133">Transmembrane helix</keyword>
<dbReference type="Proteomes" id="UP000576082">
    <property type="component" value="Unassembled WGS sequence"/>
</dbReference>
<proteinExistence type="predicted"/>